<reference evidence="1" key="1">
    <citation type="submission" date="2018-11" db="EMBL/GenBank/DDBJ databases">
        <authorList>
            <consortium name="Pathogen Informatics"/>
        </authorList>
    </citation>
    <scope>NUCLEOTIDE SEQUENCE</scope>
</reference>
<evidence type="ECO:0000313" key="2">
    <source>
        <dbReference type="Proteomes" id="UP000784294"/>
    </source>
</evidence>
<gene>
    <name evidence="1" type="ORF">PXEA_LOCUS19262</name>
</gene>
<name>A0A448X1S3_9PLAT</name>
<organism evidence="1 2">
    <name type="scientific">Protopolystoma xenopodis</name>
    <dbReference type="NCBI Taxonomy" id="117903"/>
    <lineage>
        <taxon>Eukaryota</taxon>
        <taxon>Metazoa</taxon>
        <taxon>Spiralia</taxon>
        <taxon>Lophotrochozoa</taxon>
        <taxon>Platyhelminthes</taxon>
        <taxon>Monogenea</taxon>
        <taxon>Polyopisthocotylea</taxon>
        <taxon>Polystomatidea</taxon>
        <taxon>Polystomatidae</taxon>
        <taxon>Protopolystoma</taxon>
    </lineage>
</organism>
<accession>A0A448X1S3</accession>
<dbReference type="EMBL" id="CAAALY010076456">
    <property type="protein sequence ID" value="VEL25822.1"/>
    <property type="molecule type" value="Genomic_DNA"/>
</dbReference>
<proteinExistence type="predicted"/>
<keyword evidence="2" id="KW-1185">Reference proteome</keyword>
<dbReference type="AlphaFoldDB" id="A0A448X1S3"/>
<dbReference type="Proteomes" id="UP000784294">
    <property type="component" value="Unassembled WGS sequence"/>
</dbReference>
<comment type="caution">
    <text evidence="1">The sequence shown here is derived from an EMBL/GenBank/DDBJ whole genome shotgun (WGS) entry which is preliminary data.</text>
</comment>
<evidence type="ECO:0000313" key="1">
    <source>
        <dbReference type="EMBL" id="VEL25822.1"/>
    </source>
</evidence>
<sequence length="98" mass="10791">MFSKLNYFITKGVRRKCRAEEAHKVWVQKDSDNVMAIWELGRLTHEPPVTPFGAAVVVRKAGASDAETRFAESGAKRLKLTKVSVTAAVENGTVAFLV</sequence>
<protein>
    <submittedName>
        <fullName evidence="1">Uncharacterized protein</fullName>
    </submittedName>
</protein>